<evidence type="ECO:0000313" key="3">
    <source>
        <dbReference type="Proteomes" id="UP000006755"/>
    </source>
</evidence>
<organism evidence="2 3">
    <name type="scientific">Gallaecimonas xiamenensis 3-C-1</name>
    <dbReference type="NCBI Taxonomy" id="745411"/>
    <lineage>
        <taxon>Bacteria</taxon>
        <taxon>Pseudomonadati</taxon>
        <taxon>Pseudomonadota</taxon>
        <taxon>Gammaproteobacteria</taxon>
        <taxon>Enterobacterales</taxon>
        <taxon>Gallaecimonadaceae</taxon>
        <taxon>Gallaecimonas</taxon>
    </lineage>
</organism>
<dbReference type="STRING" id="745411.B3C1_07359"/>
<evidence type="ECO:0000256" key="1">
    <source>
        <dbReference type="SAM" id="Phobius"/>
    </source>
</evidence>
<dbReference type="EMBL" id="AMRI01000008">
    <property type="protein sequence ID" value="EKE75476.1"/>
    <property type="molecule type" value="Genomic_DNA"/>
</dbReference>
<dbReference type="RefSeq" id="WP_008483920.1">
    <property type="nucleotide sequence ID" value="NZ_AMRI01000008.1"/>
</dbReference>
<gene>
    <name evidence="2" type="ORF">B3C1_07359</name>
</gene>
<keyword evidence="1" id="KW-1133">Transmembrane helix</keyword>
<evidence type="ECO:0008006" key="4">
    <source>
        <dbReference type="Google" id="ProtNLM"/>
    </source>
</evidence>
<feature type="transmembrane region" description="Helical" evidence="1">
    <location>
        <begin position="12"/>
        <end position="36"/>
    </location>
</feature>
<accession>K2IYC5</accession>
<protein>
    <recommendedName>
        <fullName evidence="4">DUF3149 domain-containing protein</fullName>
    </recommendedName>
</protein>
<dbReference type="Proteomes" id="UP000006755">
    <property type="component" value="Unassembled WGS sequence"/>
</dbReference>
<keyword evidence="1" id="KW-0812">Transmembrane</keyword>
<keyword evidence="3" id="KW-1185">Reference proteome</keyword>
<dbReference type="AlphaFoldDB" id="K2IYC5"/>
<sequence>MELWTQLLFGDAVGIASVITIVGALVVIGFCTGLFIRKAMKDGDGK</sequence>
<dbReference type="InterPro" id="IPR021494">
    <property type="entry name" value="DUF3149"/>
</dbReference>
<comment type="caution">
    <text evidence="2">The sequence shown here is derived from an EMBL/GenBank/DDBJ whole genome shotgun (WGS) entry which is preliminary data.</text>
</comment>
<name>K2IYC5_9GAMM</name>
<dbReference type="OrthoDB" id="6388826at2"/>
<dbReference type="Pfam" id="PF11346">
    <property type="entry name" value="DUF3149"/>
    <property type="match status" value="1"/>
</dbReference>
<evidence type="ECO:0000313" key="2">
    <source>
        <dbReference type="EMBL" id="EKE75476.1"/>
    </source>
</evidence>
<reference evidence="2 3" key="1">
    <citation type="journal article" date="2012" name="J. Bacteriol.">
        <title>Genome Sequence of Gallaecimonas xiamenensis Type Strain 3-C-1.</title>
        <authorList>
            <person name="Lai Q."/>
            <person name="Wang L."/>
            <person name="Wang W."/>
            <person name="Shao Z."/>
        </authorList>
    </citation>
    <scope>NUCLEOTIDE SEQUENCE [LARGE SCALE GENOMIC DNA]</scope>
    <source>
        <strain evidence="2 3">3-C-1</strain>
    </source>
</reference>
<proteinExistence type="predicted"/>
<keyword evidence="1" id="KW-0472">Membrane</keyword>